<dbReference type="AlphaFoldDB" id="A0A3M6Q1N3"/>
<dbReference type="EMBL" id="RDQL01000020">
    <property type="protein sequence ID" value="RMW96218.1"/>
    <property type="molecule type" value="Genomic_DNA"/>
</dbReference>
<reference evidence="2 3" key="1">
    <citation type="submission" date="2018-10" db="EMBL/GenBank/DDBJ databases">
        <title>Comamonadaceae CDC group NO-1 genome sequencing and assembly.</title>
        <authorList>
            <person name="Bernier A.-M."/>
            <person name="Bernard K."/>
        </authorList>
    </citation>
    <scope>NUCLEOTIDE SEQUENCE [LARGE SCALE GENOMIC DNA]</scope>
    <source>
        <strain evidence="2 3">NML161473</strain>
    </source>
</reference>
<dbReference type="InterPro" id="IPR051043">
    <property type="entry name" value="Sulfatase_Mod_Factor_Kinase"/>
</dbReference>
<evidence type="ECO:0000313" key="2">
    <source>
        <dbReference type="EMBL" id="RMW96218.1"/>
    </source>
</evidence>
<dbReference type="Pfam" id="PF03781">
    <property type="entry name" value="FGE-sulfatase"/>
    <property type="match status" value="1"/>
</dbReference>
<proteinExistence type="predicted"/>
<dbReference type="InterPro" id="IPR042095">
    <property type="entry name" value="SUMF_sf"/>
</dbReference>
<evidence type="ECO:0000313" key="3">
    <source>
        <dbReference type="Proteomes" id="UP000267035"/>
    </source>
</evidence>
<sequence length="251" mass="27939">MPMVRIPAGRFVMGSCLPPSEKDRFMGKTASCGAYDADAYSEEGPQRTVHVKAFELGKTEVTLGQFKQYIRAAGREDLLTDDFMKHNAHGDNAPVVEVSWNDAQAFIRWLNQTQGGGWRLPTEAEWEYACRAGGKHRYCGSNDLNAVGWFDDNSGGRQRAVAQKAPNAFGLYDMTGNVWEWVQDCWHDSYRGAPTDGSAWTGNCEEGDRRVARGGSWNLSARYARAAIRISLTPGIRLYNFGFRLARTVAP</sequence>
<comment type="caution">
    <text evidence="2">The sequence shown here is derived from an EMBL/GenBank/DDBJ whole genome shotgun (WGS) entry which is preliminary data.</text>
</comment>
<feature type="domain" description="Sulfatase-modifying factor enzyme-like" evidence="1">
    <location>
        <begin position="3"/>
        <end position="247"/>
    </location>
</feature>
<accession>A0A3M6Q1N3</accession>
<protein>
    <submittedName>
        <fullName evidence="2">Formylglycine-generating enzyme family protein</fullName>
    </submittedName>
</protein>
<name>A0A3M6Q1N3_9BURK</name>
<dbReference type="Proteomes" id="UP000267035">
    <property type="component" value="Unassembled WGS sequence"/>
</dbReference>
<keyword evidence="3" id="KW-1185">Reference proteome</keyword>
<dbReference type="InterPro" id="IPR016187">
    <property type="entry name" value="CTDL_fold"/>
</dbReference>
<dbReference type="GO" id="GO:0120147">
    <property type="term" value="F:formylglycine-generating oxidase activity"/>
    <property type="evidence" value="ECO:0007669"/>
    <property type="project" value="TreeGrafter"/>
</dbReference>
<gene>
    <name evidence="2" type="ORF">EBQ25_11175</name>
</gene>
<dbReference type="InterPro" id="IPR005532">
    <property type="entry name" value="SUMF_dom"/>
</dbReference>
<dbReference type="Gene3D" id="3.90.1580.10">
    <property type="entry name" value="paralog of FGE (formylglycine-generating enzyme)"/>
    <property type="match status" value="1"/>
</dbReference>
<evidence type="ECO:0000259" key="1">
    <source>
        <dbReference type="Pfam" id="PF03781"/>
    </source>
</evidence>
<dbReference type="PANTHER" id="PTHR23150:SF35">
    <property type="entry name" value="BLL6746 PROTEIN"/>
    <property type="match status" value="1"/>
</dbReference>
<dbReference type="PANTHER" id="PTHR23150">
    <property type="entry name" value="SULFATASE MODIFYING FACTOR 1, 2"/>
    <property type="match status" value="1"/>
</dbReference>
<organism evidence="2 3">
    <name type="scientific">Allofranklinella schreckenbergeri</name>
    <dbReference type="NCBI Taxonomy" id="1076744"/>
    <lineage>
        <taxon>Bacteria</taxon>
        <taxon>Pseudomonadati</taxon>
        <taxon>Pseudomonadota</taxon>
        <taxon>Betaproteobacteria</taxon>
        <taxon>Burkholderiales</taxon>
        <taxon>Comamonadaceae</taxon>
        <taxon>Allofranklinella</taxon>
    </lineage>
</organism>
<dbReference type="SUPFAM" id="SSF56436">
    <property type="entry name" value="C-type lectin-like"/>
    <property type="match status" value="1"/>
</dbReference>